<accession>A0A255H5B3</accession>
<dbReference type="PANTHER" id="PTHR43245:SF52">
    <property type="entry name" value="NAD-DEPENDENT EPIMERASE_DEHYDRATASE"/>
    <property type="match status" value="1"/>
</dbReference>
<dbReference type="Proteomes" id="UP000216311">
    <property type="component" value="Unassembled WGS sequence"/>
</dbReference>
<dbReference type="AlphaFoldDB" id="A0A255H5B3"/>
<evidence type="ECO:0000313" key="3">
    <source>
        <dbReference type="Proteomes" id="UP000216311"/>
    </source>
</evidence>
<proteinExistence type="predicted"/>
<dbReference type="InterPro" id="IPR036291">
    <property type="entry name" value="NAD(P)-bd_dom_sf"/>
</dbReference>
<dbReference type="OrthoDB" id="3205647at2"/>
<dbReference type="Gene3D" id="3.40.50.720">
    <property type="entry name" value="NAD(P)-binding Rossmann-like Domain"/>
    <property type="match status" value="1"/>
</dbReference>
<dbReference type="RefSeq" id="WP_094363434.1">
    <property type="nucleotide sequence ID" value="NZ_NMVQ01000009.1"/>
</dbReference>
<dbReference type="InterPro" id="IPR050177">
    <property type="entry name" value="Lipid_A_modif_metabolic_enz"/>
</dbReference>
<reference evidence="2 3" key="1">
    <citation type="submission" date="2017-07" db="EMBL/GenBank/DDBJ databases">
        <title>Draft whole genome sequences of clinical Proprionibacteriaceae strains.</title>
        <authorList>
            <person name="Bernier A.-M."/>
            <person name="Bernard K."/>
            <person name="Domingo M.-C."/>
        </authorList>
    </citation>
    <scope>NUCLEOTIDE SEQUENCE [LARGE SCALE GENOMIC DNA]</scope>
    <source>
        <strain evidence="2 3">NML 130396</strain>
    </source>
</reference>
<keyword evidence="3" id="KW-1185">Reference proteome</keyword>
<dbReference type="SUPFAM" id="SSF51735">
    <property type="entry name" value="NAD(P)-binding Rossmann-fold domains"/>
    <property type="match status" value="1"/>
</dbReference>
<comment type="caution">
    <text evidence="2">The sequence shown here is derived from an EMBL/GenBank/DDBJ whole genome shotgun (WGS) entry which is preliminary data.</text>
</comment>
<dbReference type="Pfam" id="PF01370">
    <property type="entry name" value="Epimerase"/>
    <property type="match status" value="1"/>
</dbReference>
<sequence length="339" mass="35952">MSRVVLVTGVSRDLGARFARSLAAPGEREVIGLDATAPTHELGGVAYVRADLRSPVLSRVVAEHQVDTVVHLGLSAEGSSRAAVKEANVIGTMQLLAGCQKAPSVRKVVLLSTGAVYGAGPLDPARFTEEMVGRHPARSGFARDAMEAEGYLHGVGVRRPDVVRTILRPANLIGGGVDSPLTRWLSLPVVPRPLGYDARLQFLHPADAVAALEAVTLHDVPGRFNVAAPDVLTLSQVLGVLGRPWLGVPGDSSGLVLGLGRRTRLVEFTNDELRAITWGRALDTTRFTDTAGVHPHYSSRRAVEEFAALTRPGMLTVPRVEGALSLANRLLGRRHGGGS</sequence>
<name>A0A255H5B3_9ACTN</name>
<gene>
    <name evidence="2" type="ORF">CGZ93_07000</name>
</gene>
<protein>
    <submittedName>
        <fullName evidence="2">Epimerase</fullName>
    </submittedName>
</protein>
<dbReference type="InterPro" id="IPR001509">
    <property type="entry name" value="Epimerase_deHydtase"/>
</dbReference>
<evidence type="ECO:0000313" key="2">
    <source>
        <dbReference type="EMBL" id="OYO22789.1"/>
    </source>
</evidence>
<evidence type="ECO:0000259" key="1">
    <source>
        <dbReference type="Pfam" id="PF01370"/>
    </source>
</evidence>
<dbReference type="EMBL" id="NMVQ01000009">
    <property type="protein sequence ID" value="OYO22789.1"/>
    <property type="molecule type" value="Genomic_DNA"/>
</dbReference>
<feature type="domain" description="NAD-dependent epimerase/dehydratase" evidence="1">
    <location>
        <begin position="5"/>
        <end position="227"/>
    </location>
</feature>
<organism evidence="2 3">
    <name type="scientific">Enemella dayhoffiae</name>
    <dbReference type="NCBI Taxonomy" id="2016507"/>
    <lineage>
        <taxon>Bacteria</taxon>
        <taxon>Bacillati</taxon>
        <taxon>Actinomycetota</taxon>
        <taxon>Actinomycetes</taxon>
        <taxon>Propionibacteriales</taxon>
        <taxon>Propionibacteriaceae</taxon>
        <taxon>Enemella</taxon>
    </lineage>
</organism>
<dbReference type="PANTHER" id="PTHR43245">
    <property type="entry name" value="BIFUNCTIONAL POLYMYXIN RESISTANCE PROTEIN ARNA"/>
    <property type="match status" value="1"/>
</dbReference>